<dbReference type="FunFam" id="2.40.30.170:FF:000010">
    <property type="entry name" value="Efflux RND transporter periplasmic adaptor subunit"/>
    <property type="match status" value="1"/>
</dbReference>
<comment type="subcellular location">
    <subcellularLocation>
        <location evidence="1">Cell envelope</location>
    </subcellularLocation>
</comment>
<evidence type="ECO:0000313" key="8">
    <source>
        <dbReference type="EMBL" id="ACL46871.1"/>
    </source>
</evidence>
<dbReference type="GO" id="GO:0015562">
    <property type="term" value="F:efflux transmembrane transporter activity"/>
    <property type="evidence" value="ECO:0007669"/>
    <property type="project" value="TreeGrafter"/>
</dbReference>
<dbReference type="InterPro" id="IPR006143">
    <property type="entry name" value="RND_pump_MFP"/>
</dbReference>
<dbReference type="eggNOG" id="COG0845">
    <property type="taxonomic scope" value="Bacteria"/>
</dbReference>
<evidence type="ECO:0000256" key="2">
    <source>
        <dbReference type="ARBA" id="ARBA00009477"/>
    </source>
</evidence>
<evidence type="ECO:0000256" key="4">
    <source>
        <dbReference type="SAM" id="Coils"/>
    </source>
</evidence>
<evidence type="ECO:0000259" key="7">
    <source>
        <dbReference type="Pfam" id="PF25967"/>
    </source>
</evidence>
<dbReference type="Pfam" id="PF25917">
    <property type="entry name" value="BSH_RND"/>
    <property type="match status" value="1"/>
</dbReference>
<dbReference type="SUPFAM" id="SSF111369">
    <property type="entry name" value="HlyD-like secretion proteins"/>
    <property type="match status" value="2"/>
</dbReference>
<sequence>MNVEHPSTTSVRFSKPIVRTLALSILLLSGCARPTVEGQSSAAQNQDGIPVDVAIARLAQLESPRSYTGTTRPRREIALRSQIEAQLLNLSVDVGDRVRQGQILAQLDNALLRAEVIQAQSELAARRSEVVQAETQVNRSRTAVEQSRLALQQAQSDAQRLEQLLKEGATSQQLTEQAQTAAQTAQQVLQSTQAEVRTAQQAVQVAQKRVKAQAALVAQSQERLSYAIVTSPITGVVLQRVTEPGNLLRPGEEILQLGDLSQIKVVVTVSELELRNLRPGQAAQVRLDALGQTSFAGTISRISPAADPTARLVPIEIILNNPDARIGSGLLARVEFATAERPRVVIPQSALESEKPSPDQQNTLFIVTGQGDQARVQARSVQLGDHRNGQVEVLSGLRAGEQFVVRSGRPLKDGARVRFSILSEGV</sequence>
<dbReference type="Gene3D" id="2.40.50.100">
    <property type="match status" value="2"/>
</dbReference>
<gene>
    <name evidence="8" type="ordered locus">Cyan7425_4563</name>
</gene>
<dbReference type="OrthoDB" id="9806939at2"/>
<dbReference type="GO" id="GO:1990281">
    <property type="term" value="C:efflux pump complex"/>
    <property type="evidence" value="ECO:0007669"/>
    <property type="project" value="TreeGrafter"/>
</dbReference>
<dbReference type="InterPro" id="IPR058627">
    <property type="entry name" value="MdtA-like_C"/>
</dbReference>
<evidence type="ECO:0000256" key="1">
    <source>
        <dbReference type="ARBA" id="ARBA00004196"/>
    </source>
</evidence>
<dbReference type="KEGG" id="cyn:Cyan7425_4563"/>
<accession>B8HKM7</accession>
<keyword evidence="4" id="KW-0175">Coiled coil</keyword>
<protein>
    <submittedName>
        <fullName evidence="8">Efflux transporter, RND family, MFP subunit</fullName>
    </submittedName>
</protein>
<feature type="domain" description="Multidrug resistance protein MdtA-like C-terminal permuted SH3" evidence="7">
    <location>
        <begin position="344"/>
        <end position="405"/>
    </location>
</feature>
<keyword evidence="3" id="KW-0813">Transport</keyword>
<feature type="coiled-coil region" evidence="4">
    <location>
        <begin position="144"/>
        <end position="209"/>
    </location>
</feature>
<dbReference type="AlphaFoldDB" id="B8HKM7"/>
<name>B8HKM7_CYAP4</name>
<dbReference type="InterPro" id="IPR058625">
    <property type="entry name" value="MdtA-like_BSH"/>
</dbReference>
<dbReference type="NCBIfam" id="TIGR01730">
    <property type="entry name" value="RND_mfp"/>
    <property type="match status" value="1"/>
</dbReference>
<comment type="similarity">
    <text evidence="2">Belongs to the membrane fusion protein (MFP) (TC 8.A.1) family.</text>
</comment>
<reference evidence="8" key="1">
    <citation type="submission" date="2009-01" db="EMBL/GenBank/DDBJ databases">
        <title>Complete sequence of chromosome Cyanothece sp. PCC 7425.</title>
        <authorList>
            <consortium name="US DOE Joint Genome Institute"/>
            <person name="Lucas S."/>
            <person name="Copeland A."/>
            <person name="Lapidus A."/>
            <person name="Glavina del Rio T."/>
            <person name="Dalin E."/>
            <person name="Tice H."/>
            <person name="Bruce D."/>
            <person name="Goodwin L."/>
            <person name="Pitluck S."/>
            <person name="Sims D."/>
            <person name="Meineke L."/>
            <person name="Brettin T."/>
            <person name="Detter J.C."/>
            <person name="Han C."/>
            <person name="Larimer F."/>
            <person name="Land M."/>
            <person name="Hauser L."/>
            <person name="Kyrpides N."/>
            <person name="Ovchinnikova G."/>
            <person name="Liberton M."/>
            <person name="Stoeckel J."/>
            <person name="Banerjee A."/>
            <person name="Singh A."/>
            <person name="Page L."/>
            <person name="Sato H."/>
            <person name="Zhao L."/>
            <person name="Sherman L."/>
            <person name="Pakrasi H."/>
            <person name="Richardson P."/>
        </authorList>
    </citation>
    <scope>NUCLEOTIDE SEQUENCE</scope>
    <source>
        <strain evidence="8">PCC 7425</strain>
    </source>
</reference>
<dbReference type="Pfam" id="PF25967">
    <property type="entry name" value="RND-MFP_C"/>
    <property type="match status" value="1"/>
</dbReference>
<dbReference type="Gene3D" id="1.10.287.470">
    <property type="entry name" value="Helix hairpin bin"/>
    <property type="match status" value="1"/>
</dbReference>
<dbReference type="PANTHER" id="PTHR30469">
    <property type="entry name" value="MULTIDRUG RESISTANCE PROTEIN MDTA"/>
    <property type="match status" value="1"/>
</dbReference>
<dbReference type="PANTHER" id="PTHR30469:SF15">
    <property type="entry name" value="HLYD FAMILY OF SECRETION PROTEINS"/>
    <property type="match status" value="1"/>
</dbReference>
<feature type="domain" description="CusB-like beta-barrel" evidence="6">
    <location>
        <begin position="265"/>
        <end position="339"/>
    </location>
</feature>
<proteinExistence type="inferred from homology"/>
<dbReference type="InterPro" id="IPR058792">
    <property type="entry name" value="Beta-barrel_RND_2"/>
</dbReference>
<evidence type="ECO:0000259" key="6">
    <source>
        <dbReference type="Pfam" id="PF25954"/>
    </source>
</evidence>
<feature type="domain" description="Multidrug resistance protein MdtA-like barrel-sandwich hybrid" evidence="5">
    <location>
        <begin position="76"/>
        <end position="252"/>
    </location>
</feature>
<evidence type="ECO:0000259" key="5">
    <source>
        <dbReference type="Pfam" id="PF25917"/>
    </source>
</evidence>
<evidence type="ECO:0000256" key="3">
    <source>
        <dbReference type="ARBA" id="ARBA00022448"/>
    </source>
</evidence>
<organism evidence="8">
    <name type="scientific">Cyanothece sp. (strain PCC 7425 / ATCC 29141)</name>
    <dbReference type="NCBI Taxonomy" id="395961"/>
    <lineage>
        <taxon>Bacteria</taxon>
        <taxon>Bacillati</taxon>
        <taxon>Cyanobacteriota</taxon>
        <taxon>Cyanophyceae</taxon>
        <taxon>Gomontiellales</taxon>
        <taxon>Cyanothecaceae</taxon>
        <taxon>Cyanothece</taxon>
    </lineage>
</organism>
<dbReference type="STRING" id="395961.Cyan7425_4563"/>
<dbReference type="HOGENOM" id="CLU_018816_1_2_3"/>
<dbReference type="Gene3D" id="2.40.420.20">
    <property type="match status" value="1"/>
</dbReference>
<dbReference type="Pfam" id="PF25954">
    <property type="entry name" value="Beta-barrel_RND_2"/>
    <property type="match status" value="1"/>
</dbReference>
<dbReference type="EMBL" id="CP001344">
    <property type="protein sequence ID" value="ACL46871.1"/>
    <property type="molecule type" value="Genomic_DNA"/>
</dbReference>
<dbReference type="Gene3D" id="2.40.30.170">
    <property type="match status" value="1"/>
</dbReference>